<evidence type="ECO:0000313" key="2">
    <source>
        <dbReference type="EMBL" id="PWK22856.1"/>
    </source>
</evidence>
<dbReference type="OrthoDB" id="1431160at2"/>
<evidence type="ECO:0008006" key="5">
    <source>
        <dbReference type="Google" id="ProtNLM"/>
    </source>
</evidence>
<dbReference type="PROSITE" id="PS51257">
    <property type="entry name" value="PROKAR_LIPOPROTEIN"/>
    <property type="match status" value="1"/>
</dbReference>
<gene>
    <name evidence="1" type="ORF">HZY62_13040</name>
    <name evidence="2" type="ORF">LX92_02794</name>
</gene>
<name>A0A316DYN3_9FLAO</name>
<keyword evidence="4" id="KW-1185">Reference proteome</keyword>
<comment type="caution">
    <text evidence="2">The sequence shown here is derived from an EMBL/GenBank/DDBJ whole genome shotgun (WGS) entry which is preliminary data.</text>
</comment>
<protein>
    <recommendedName>
        <fullName evidence="5">Lipoprotein</fullName>
    </recommendedName>
</protein>
<evidence type="ECO:0000313" key="4">
    <source>
        <dbReference type="Proteomes" id="UP000651837"/>
    </source>
</evidence>
<dbReference type="AlphaFoldDB" id="A0A316DYN3"/>
<reference evidence="2 3" key="1">
    <citation type="submission" date="2018-05" db="EMBL/GenBank/DDBJ databases">
        <title>Genomic Encyclopedia of Archaeal and Bacterial Type Strains, Phase II (KMG-II): from individual species to whole genera.</title>
        <authorList>
            <person name="Goeker M."/>
        </authorList>
    </citation>
    <scope>NUCLEOTIDE SEQUENCE [LARGE SCALE GENOMIC DNA]</scope>
    <source>
        <strain evidence="2 3">DSM 23514</strain>
    </source>
</reference>
<evidence type="ECO:0000313" key="1">
    <source>
        <dbReference type="EMBL" id="MBD1261523.1"/>
    </source>
</evidence>
<evidence type="ECO:0000313" key="3">
    <source>
        <dbReference type="Proteomes" id="UP000245667"/>
    </source>
</evidence>
<dbReference type="RefSeq" id="WP_146197836.1">
    <property type="nucleotide sequence ID" value="NZ_JACWLN010000005.1"/>
</dbReference>
<dbReference type="Proteomes" id="UP000651837">
    <property type="component" value="Unassembled WGS sequence"/>
</dbReference>
<proteinExistence type="predicted"/>
<dbReference type="EMBL" id="QGGQ01000006">
    <property type="protein sequence ID" value="PWK22856.1"/>
    <property type="molecule type" value="Genomic_DNA"/>
</dbReference>
<organism evidence="2 3">
    <name type="scientific">Maribacter polysiphoniae</name>
    <dbReference type="NCBI Taxonomy" id="429344"/>
    <lineage>
        <taxon>Bacteria</taxon>
        <taxon>Pseudomonadati</taxon>
        <taxon>Bacteroidota</taxon>
        <taxon>Flavobacteriia</taxon>
        <taxon>Flavobacteriales</taxon>
        <taxon>Flavobacteriaceae</taxon>
        <taxon>Maribacter</taxon>
    </lineage>
</organism>
<accession>A0A316DYN3</accession>
<sequence length="204" mass="24004">MKKSIFILLFGLCACKSGLDSSPKMELESLKNCIESEQREILEMVVESFEMKIQKQYPKISKEKGYFEFITDWSNKKLNKDFFNDSLDLKVRSLNLWTESIRSDKDMELEKKLFNVDSMNPVRSKLNVEFSNCLSKTMDWRNGISNFLRVNSKYRISPRHARKYLYGTSEYDLKNFESRLAIVLGVYYQTMFNIKNTVANKAQT</sequence>
<reference evidence="1 4" key="2">
    <citation type="submission" date="2020-07" db="EMBL/GenBank/DDBJ databases">
        <title>The draft genome sequence of Maribacter polysiphoniae KCTC 22021.</title>
        <authorList>
            <person name="Mu L."/>
        </authorList>
    </citation>
    <scope>NUCLEOTIDE SEQUENCE [LARGE SCALE GENOMIC DNA]</scope>
    <source>
        <strain evidence="1 4">KCTC 22021</strain>
    </source>
</reference>
<dbReference type="Proteomes" id="UP000245667">
    <property type="component" value="Unassembled WGS sequence"/>
</dbReference>
<dbReference type="EMBL" id="JACWLN010000005">
    <property type="protein sequence ID" value="MBD1261523.1"/>
    <property type="molecule type" value="Genomic_DNA"/>
</dbReference>